<reference evidence="3" key="1">
    <citation type="journal article" date="2014" name="Int. J. Syst. Evol. Microbiol.">
        <title>Complete genome of a new Firmicutes species belonging to the dominant human colonic microbiota ('Ruminococcus bicirculans') reveals two chromosomes and a selective capacity to utilize plant glucans.</title>
        <authorList>
            <consortium name="NISC Comparative Sequencing Program"/>
            <person name="Wegmann U."/>
            <person name="Louis P."/>
            <person name="Goesmann A."/>
            <person name="Henrissat B."/>
            <person name="Duncan S.H."/>
            <person name="Flint H.J."/>
        </authorList>
    </citation>
    <scope>NUCLEOTIDE SEQUENCE</scope>
    <source>
        <strain evidence="3">NBRC 103855</strain>
    </source>
</reference>
<dbReference type="PANTHER" id="PTHR14969:SF13">
    <property type="entry name" value="AT30094P"/>
    <property type="match status" value="1"/>
</dbReference>
<keyword evidence="1" id="KW-0472">Membrane</keyword>
<proteinExistence type="predicted"/>
<feature type="domain" description="Phosphatidic acid phosphatase type 2/haloperoxidase" evidence="2">
    <location>
        <begin position="111"/>
        <end position="224"/>
    </location>
</feature>
<name>A0ABQ5UJ02_9HYPH</name>
<feature type="transmembrane region" description="Helical" evidence="1">
    <location>
        <begin position="181"/>
        <end position="203"/>
    </location>
</feature>
<sequence>MLQNLVRTRQYQALRDFVKAEALLLSGIVVVSGLVLGFLRLADEMLEGETEAFDRAILMLFRDPADIDRVIGPPWMQEMVRDVTALGSFAFLGLLVSGVVIYLFLARMRGAAFLVLTSVLGGTLLSTLLKMSYDRPRPDLTTMSHQFTASFPSGHAMLSAVTFLTLGAILAQLAPTRALRIFSIGAAIFLTLIVGTSRLYMGVHFPSDVLAGWCLGAAWALGCSLIAFWLQRRGKVEQSGPAS</sequence>
<evidence type="ECO:0000313" key="4">
    <source>
        <dbReference type="Proteomes" id="UP001161406"/>
    </source>
</evidence>
<protein>
    <submittedName>
        <fullName evidence="3">Phosphatase PAP2 family protein</fullName>
    </submittedName>
</protein>
<keyword evidence="1" id="KW-0812">Transmembrane</keyword>
<dbReference type="RefSeq" id="WP_284393091.1">
    <property type="nucleotide sequence ID" value="NZ_BSNG01000002.1"/>
</dbReference>
<comment type="caution">
    <text evidence="3">The sequence shown here is derived from an EMBL/GenBank/DDBJ whole genome shotgun (WGS) entry which is preliminary data.</text>
</comment>
<dbReference type="EMBL" id="BSNG01000002">
    <property type="protein sequence ID" value="GLQ11593.1"/>
    <property type="molecule type" value="Genomic_DNA"/>
</dbReference>
<keyword evidence="1" id="KW-1133">Transmembrane helix</keyword>
<dbReference type="PANTHER" id="PTHR14969">
    <property type="entry name" value="SPHINGOSINE-1-PHOSPHATE PHOSPHOHYDROLASE"/>
    <property type="match status" value="1"/>
</dbReference>
<organism evidence="3 4">
    <name type="scientific">Devosia yakushimensis</name>
    <dbReference type="NCBI Taxonomy" id="470028"/>
    <lineage>
        <taxon>Bacteria</taxon>
        <taxon>Pseudomonadati</taxon>
        <taxon>Pseudomonadota</taxon>
        <taxon>Alphaproteobacteria</taxon>
        <taxon>Hyphomicrobiales</taxon>
        <taxon>Devosiaceae</taxon>
        <taxon>Devosia</taxon>
    </lineage>
</organism>
<feature type="transmembrane region" description="Helical" evidence="1">
    <location>
        <begin position="20"/>
        <end position="39"/>
    </location>
</feature>
<feature type="transmembrane region" description="Helical" evidence="1">
    <location>
        <begin position="209"/>
        <end position="230"/>
    </location>
</feature>
<evidence type="ECO:0000256" key="1">
    <source>
        <dbReference type="SAM" id="Phobius"/>
    </source>
</evidence>
<dbReference type="InterPro" id="IPR000326">
    <property type="entry name" value="PAP2/HPO"/>
</dbReference>
<dbReference type="SUPFAM" id="SSF48317">
    <property type="entry name" value="Acid phosphatase/Vanadium-dependent haloperoxidase"/>
    <property type="match status" value="1"/>
</dbReference>
<feature type="transmembrane region" description="Helical" evidence="1">
    <location>
        <begin position="83"/>
        <end position="105"/>
    </location>
</feature>
<reference evidence="3" key="2">
    <citation type="submission" date="2023-01" db="EMBL/GenBank/DDBJ databases">
        <title>Draft genome sequence of Devosia yakushimensis strain NBRC 103855.</title>
        <authorList>
            <person name="Sun Q."/>
            <person name="Mori K."/>
        </authorList>
    </citation>
    <scope>NUCLEOTIDE SEQUENCE</scope>
    <source>
        <strain evidence="3">NBRC 103855</strain>
    </source>
</reference>
<dbReference type="Pfam" id="PF01569">
    <property type="entry name" value="PAP2"/>
    <property type="match status" value="1"/>
</dbReference>
<feature type="transmembrane region" description="Helical" evidence="1">
    <location>
        <begin position="153"/>
        <end position="174"/>
    </location>
</feature>
<dbReference type="CDD" id="cd03392">
    <property type="entry name" value="PAP2_like_2"/>
    <property type="match status" value="1"/>
</dbReference>
<accession>A0ABQ5UJ02</accession>
<dbReference type="SMART" id="SM00014">
    <property type="entry name" value="acidPPc"/>
    <property type="match status" value="1"/>
</dbReference>
<keyword evidence="4" id="KW-1185">Reference proteome</keyword>
<evidence type="ECO:0000313" key="3">
    <source>
        <dbReference type="EMBL" id="GLQ11593.1"/>
    </source>
</evidence>
<dbReference type="InterPro" id="IPR036938">
    <property type="entry name" value="PAP2/HPO_sf"/>
</dbReference>
<dbReference type="Proteomes" id="UP001161406">
    <property type="component" value="Unassembled WGS sequence"/>
</dbReference>
<dbReference type="Gene3D" id="1.20.144.10">
    <property type="entry name" value="Phosphatidic acid phosphatase type 2/haloperoxidase"/>
    <property type="match status" value="2"/>
</dbReference>
<feature type="transmembrane region" description="Helical" evidence="1">
    <location>
        <begin position="112"/>
        <end position="133"/>
    </location>
</feature>
<evidence type="ECO:0000259" key="2">
    <source>
        <dbReference type="SMART" id="SM00014"/>
    </source>
</evidence>
<gene>
    <name evidence="3" type="ORF">GCM10007913_35250</name>
</gene>